<keyword evidence="1" id="KW-1133">Transmembrane helix</keyword>
<keyword evidence="1" id="KW-0472">Membrane</keyword>
<feature type="transmembrane region" description="Helical" evidence="1">
    <location>
        <begin position="387"/>
        <end position="407"/>
    </location>
</feature>
<dbReference type="SUPFAM" id="SSF48452">
    <property type="entry name" value="TPR-like"/>
    <property type="match status" value="1"/>
</dbReference>
<dbReference type="AlphaFoldDB" id="A0A1G7HUS2"/>
<keyword evidence="4" id="KW-1185">Reference proteome</keyword>
<gene>
    <name evidence="3" type="ORF">SAMN05216464_11229</name>
</gene>
<protein>
    <recommendedName>
        <fullName evidence="5">Tetratricopeptide repeat-containing protein</fullName>
    </recommendedName>
</protein>
<dbReference type="STRING" id="1391627.SAMN05216464_11229"/>
<feature type="signal peptide" evidence="2">
    <location>
        <begin position="1"/>
        <end position="20"/>
    </location>
</feature>
<evidence type="ECO:0000256" key="1">
    <source>
        <dbReference type="SAM" id="Phobius"/>
    </source>
</evidence>
<sequence>MLKMLRLSLSLLLICCSFKAALSQPHVKKDSLVNFIQLKDQGQRERKVTRYIKSAFQNLPVEKADSTKQAIVHTFANYSFDNKEAIVHFLESVYQRQLLKFNESRRALMSAINEAHKSDDHYLLYLFFSHQAFLQTDQGNAIDAVYSYGLAKNEARKLNDPYLEVLLNVNISDIYYKSGLYAQSLSYLNKVQEINDTLKRLNIYSLLSYNRAENYFRMKNYDSLKLCNEKLNGSLNRTYKLHTYQKRTAYYLHLLKHDYKGAIKLINKLVKDSLYIKSDAEHLNLADAYFSNGQIDSAQYIVNVLLVQPSISNHPEIKYHLYELLGNIAQIKKDDKLAAYNFKLALEQSKQNINNLTQVGDISSKIKLDEVQDRYYMNVLKYKHERLWLIFSIVMTGCMVIIFAIFYRSNRQKSHYEKLLFESKKRELALINSHEVRNHLSNILGLLDIMRDCDTKEELLQTQAYLQYSAQELDKNLKNVSRKLSD</sequence>
<reference evidence="3 4" key="1">
    <citation type="submission" date="2016-10" db="EMBL/GenBank/DDBJ databases">
        <authorList>
            <person name="de Groot N.N."/>
        </authorList>
    </citation>
    <scope>NUCLEOTIDE SEQUENCE [LARGE SCALE GENOMIC DNA]</scope>
    <source>
        <strain evidence="3 4">47C3B</strain>
    </source>
</reference>
<feature type="chain" id="PRO_5011506426" description="Tetratricopeptide repeat-containing protein" evidence="2">
    <location>
        <begin position="21"/>
        <end position="486"/>
    </location>
</feature>
<evidence type="ECO:0000256" key="2">
    <source>
        <dbReference type="SAM" id="SignalP"/>
    </source>
</evidence>
<dbReference type="Gene3D" id="1.25.40.10">
    <property type="entry name" value="Tetratricopeptide repeat domain"/>
    <property type="match status" value="2"/>
</dbReference>
<dbReference type="InterPro" id="IPR011990">
    <property type="entry name" value="TPR-like_helical_dom_sf"/>
</dbReference>
<organism evidence="3 4">
    <name type="scientific">Mucilaginibacter pineti</name>
    <dbReference type="NCBI Taxonomy" id="1391627"/>
    <lineage>
        <taxon>Bacteria</taxon>
        <taxon>Pseudomonadati</taxon>
        <taxon>Bacteroidota</taxon>
        <taxon>Sphingobacteriia</taxon>
        <taxon>Sphingobacteriales</taxon>
        <taxon>Sphingobacteriaceae</taxon>
        <taxon>Mucilaginibacter</taxon>
    </lineage>
</organism>
<dbReference type="EMBL" id="FNAI01000012">
    <property type="protein sequence ID" value="SDF03944.1"/>
    <property type="molecule type" value="Genomic_DNA"/>
</dbReference>
<dbReference type="Proteomes" id="UP000199072">
    <property type="component" value="Unassembled WGS sequence"/>
</dbReference>
<dbReference type="OrthoDB" id="732044at2"/>
<name>A0A1G7HUS2_9SPHI</name>
<proteinExistence type="predicted"/>
<evidence type="ECO:0000313" key="4">
    <source>
        <dbReference type="Proteomes" id="UP000199072"/>
    </source>
</evidence>
<keyword evidence="1" id="KW-0812">Transmembrane</keyword>
<accession>A0A1G7HUS2</accession>
<keyword evidence="2" id="KW-0732">Signal</keyword>
<evidence type="ECO:0000313" key="3">
    <source>
        <dbReference type="EMBL" id="SDF03944.1"/>
    </source>
</evidence>
<evidence type="ECO:0008006" key="5">
    <source>
        <dbReference type="Google" id="ProtNLM"/>
    </source>
</evidence>